<dbReference type="AlphaFoldDB" id="A0A8K0JJB6"/>
<dbReference type="Proteomes" id="UP000812966">
    <property type="component" value="Unassembled WGS sequence"/>
</dbReference>
<evidence type="ECO:0000256" key="2">
    <source>
        <dbReference type="ARBA" id="ARBA00009549"/>
    </source>
</evidence>
<feature type="region of interest" description="Disordered" evidence="6">
    <location>
        <begin position="583"/>
        <end position="776"/>
    </location>
</feature>
<comment type="similarity">
    <text evidence="2">Belongs to the CLASP family.</text>
</comment>
<dbReference type="EMBL" id="JABELV010000085">
    <property type="protein sequence ID" value="KAG7531686.1"/>
    <property type="molecule type" value="Genomic_DNA"/>
</dbReference>
<feature type="compositionally biased region" description="Basic and acidic residues" evidence="6">
    <location>
        <begin position="642"/>
        <end position="661"/>
    </location>
</feature>
<evidence type="ECO:0000256" key="5">
    <source>
        <dbReference type="ARBA" id="ARBA00022776"/>
    </source>
</evidence>
<feature type="compositionally biased region" description="Acidic residues" evidence="6">
    <location>
        <begin position="925"/>
        <end position="944"/>
    </location>
</feature>
<feature type="compositionally biased region" description="Polar residues" evidence="6">
    <location>
        <begin position="1070"/>
        <end position="1081"/>
    </location>
</feature>
<feature type="region of interest" description="Disordered" evidence="6">
    <location>
        <begin position="1030"/>
        <end position="1114"/>
    </location>
</feature>
<dbReference type="InterPro" id="IPR024395">
    <property type="entry name" value="CLASP_N_dom"/>
</dbReference>
<gene>
    <name evidence="8" type="ORF">FFLO_04196</name>
</gene>
<evidence type="ECO:0000256" key="3">
    <source>
        <dbReference type="ARBA" id="ARBA00022618"/>
    </source>
</evidence>
<feature type="compositionally biased region" description="Basic and acidic residues" evidence="6">
    <location>
        <begin position="736"/>
        <end position="745"/>
    </location>
</feature>
<evidence type="ECO:0000259" key="7">
    <source>
        <dbReference type="Pfam" id="PF12348"/>
    </source>
</evidence>
<dbReference type="Gene3D" id="1.25.10.10">
    <property type="entry name" value="Leucine-rich Repeat Variant"/>
    <property type="match status" value="1"/>
</dbReference>
<dbReference type="SUPFAM" id="SSF48371">
    <property type="entry name" value="ARM repeat"/>
    <property type="match status" value="1"/>
</dbReference>
<feature type="compositionally biased region" description="Polar residues" evidence="6">
    <location>
        <begin position="623"/>
        <end position="636"/>
    </location>
</feature>
<evidence type="ECO:0000313" key="8">
    <source>
        <dbReference type="EMBL" id="KAG7531686.1"/>
    </source>
</evidence>
<comment type="subcellular location">
    <subcellularLocation>
        <location evidence="1">Cytoplasm</location>
        <location evidence="1">Cytoskeleton</location>
        <location evidence="1">Spindle</location>
    </subcellularLocation>
</comment>
<feature type="region of interest" description="Disordered" evidence="6">
    <location>
        <begin position="376"/>
        <end position="400"/>
    </location>
</feature>
<feature type="region of interest" description="Disordered" evidence="6">
    <location>
        <begin position="908"/>
        <end position="966"/>
    </location>
</feature>
<feature type="compositionally biased region" description="Basic and acidic residues" evidence="6">
    <location>
        <begin position="606"/>
        <end position="620"/>
    </location>
</feature>
<feature type="region of interest" description="Disordered" evidence="6">
    <location>
        <begin position="429"/>
        <end position="478"/>
    </location>
</feature>
<dbReference type="Pfam" id="PF12348">
    <property type="entry name" value="CLASP_N"/>
    <property type="match status" value="1"/>
</dbReference>
<accession>A0A8K0JJB6</accession>
<feature type="region of interest" description="Disordered" evidence="6">
    <location>
        <begin position="245"/>
        <end position="364"/>
    </location>
</feature>
<evidence type="ECO:0000313" key="9">
    <source>
        <dbReference type="Proteomes" id="UP000812966"/>
    </source>
</evidence>
<dbReference type="InterPro" id="IPR011989">
    <property type="entry name" value="ARM-like"/>
</dbReference>
<dbReference type="GO" id="GO:0008017">
    <property type="term" value="F:microtubule binding"/>
    <property type="evidence" value="ECO:0007669"/>
    <property type="project" value="TreeGrafter"/>
</dbReference>
<feature type="region of interest" description="Disordered" evidence="6">
    <location>
        <begin position="793"/>
        <end position="815"/>
    </location>
</feature>
<dbReference type="InterPro" id="IPR016024">
    <property type="entry name" value="ARM-type_fold"/>
</dbReference>
<dbReference type="GO" id="GO:0005815">
    <property type="term" value="C:microtubule organizing center"/>
    <property type="evidence" value="ECO:0007669"/>
    <property type="project" value="TreeGrafter"/>
</dbReference>
<evidence type="ECO:0000256" key="6">
    <source>
        <dbReference type="SAM" id="MobiDB-lite"/>
    </source>
</evidence>
<evidence type="ECO:0000256" key="1">
    <source>
        <dbReference type="ARBA" id="ARBA00004186"/>
    </source>
</evidence>
<feature type="domain" description="CLASP N-terminal" evidence="7">
    <location>
        <begin position="24"/>
        <end position="239"/>
    </location>
</feature>
<dbReference type="PANTHER" id="PTHR21567">
    <property type="entry name" value="CLASP"/>
    <property type="match status" value="1"/>
</dbReference>
<feature type="compositionally biased region" description="Low complexity" evidence="6">
    <location>
        <begin position="274"/>
        <end position="305"/>
    </location>
</feature>
<organism evidence="8 9">
    <name type="scientific">Filobasidium floriforme</name>
    <dbReference type="NCBI Taxonomy" id="5210"/>
    <lineage>
        <taxon>Eukaryota</taxon>
        <taxon>Fungi</taxon>
        <taxon>Dikarya</taxon>
        <taxon>Basidiomycota</taxon>
        <taxon>Agaricomycotina</taxon>
        <taxon>Tremellomycetes</taxon>
        <taxon>Filobasidiales</taxon>
        <taxon>Filobasidiaceae</taxon>
        <taxon>Filobasidium</taxon>
    </lineage>
</organism>
<dbReference type="GO" id="GO:1990023">
    <property type="term" value="C:mitotic spindle midzone"/>
    <property type="evidence" value="ECO:0007669"/>
    <property type="project" value="TreeGrafter"/>
</dbReference>
<protein>
    <recommendedName>
        <fullName evidence="7">CLASP N-terminal domain-containing protein</fullName>
    </recommendedName>
</protein>
<reference evidence="8" key="1">
    <citation type="submission" date="2020-04" db="EMBL/GenBank/DDBJ databases">
        <title>Analysis of mating type loci in Filobasidium floriforme.</title>
        <authorList>
            <person name="Nowrousian M."/>
        </authorList>
    </citation>
    <scope>NUCLEOTIDE SEQUENCE</scope>
    <source>
        <strain evidence="8">CBS 6242</strain>
    </source>
</reference>
<name>A0A8K0JJB6_9TREE</name>
<dbReference type="PANTHER" id="PTHR21567:SF60">
    <property type="entry name" value="CLASP N-TERMINAL DOMAIN-CONTAINING PROTEIN"/>
    <property type="match status" value="1"/>
</dbReference>
<dbReference type="GO" id="GO:0051301">
    <property type="term" value="P:cell division"/>
    <property type="evidence" value="ECO:0007669"/>
    <property type="project" value="UniProtKB-KW"/>
</dbReference>
<feature type="region of interest" description="Disordered" evidence="6">
    <location>
        <begin position="507"/>
        <end position="527"/>
    </location>
</feature>
<feature type="compositionally biased region" description="Polar residues" evidence="6">
    <location>
        <begin position="345"/>
        <end position="364"/>
    </location>
</feature>
<keyword evidence="5" id="KW-0131">Cell cycle</keyword>
<keyword evidence="4" id="KW-0493">Microtubule</keyword>
<feature type="compositionally biased region" description="Low complexity" evidence="6">
    <location>
        <begin position="908"/>
        <end position="918"/>
    </location>
</feature>
<keyword evidence="9" id="KW-1185">Reference proteome</keyword>
<dbReference type="GO" id="GO:0005881">
    <property type="term" value="C:cytoplasmic microtubule"/>
    <property type="evidence" value="ECO:0007669"/>
    <property type="project" value="TreeGrafter"/>
</dbReference>
<feature type="compositionally biased region" description="Low complexity" evidence="6">
    <location>
        <begin position="431"/>
        <end position="447"/>
    </location>
</feature>
<feature type="compositionally biased region" description="Low complexity" evidence="6">
    <location>
        <begin position="376"/>
        <end position="388"/>
    </location>
</feature>
<feature type="compositionally biased region" description="Low complexity" evidence="6">
    <location>
        <begin position="456"/>
        <end position="478"/>
    </location>
</feature>
<feature type="compositionally biased region" description="Low complexity" evidence="6">
    <location>
        <begin position="313"/>
        <end position="322"/>
    </location>
</feature>
<feature type="region of interest" description="Disordered" evidence="6">
    <location>
        <begin position="850"/>
        <end position="871"/>
    </location>
</feature>
<dbReference type="GO" id="GO:0090307">
    <property type="term" value="P:mitotic spindle assembly"/>
    <property type="evidence" value="ECO:0007669"/>
    <property type="project" value="TreeGrafter"/>
</dbReference>
<feature type="compositionally biased region" description="Low complexity" evidence="6">
    <location>
        <begin position="512"/>
        <end position="521"/>
    </location>
</feature>
<sequence>MAPKAIGSDDKIPCTTPDQLLLELEKLEDALAPEETEDTWGKFEKALLRFAAVTRGGGYRHTDVYLQGVGIKGLGDKIVRCMLSDRGKLSGVATDFLTSMAPRLASSFIPLISLYVPPLIKLLARPNKVYLRRAEKSLLTIAQYCPHPSFILIVKSGVDDKSDTCRRACGTVLSYVLQEWGMATLGNKGLGEVEDAIKRMATERDAEVRKIAKGMWEVYNERFADRVVGFTTPLTPTTRRYLNIKASAGGSSNPPPKMHPLSTSTTAPMSRHPSTLGSSTSTMMGNNNNNNARSVSASSTSAQIGQGSGSGSGQRAVSGSAATAARPAMGSSSNAQTGDFPFPSLGSSSSAVDHSNNGRTGLSRSTSAAVITNQHQQYQYQTSSQHQQLAHSRAASSADVRPGLRQLKLSASSTQPSSLQSMIEPVAHTRQPQPQGQGQGQASAGPSRPRVISNVSSTDTALTNTTSASTATGTTTTAAQARRTNLAAMGQGPMRPVRTYTALGNVTEGRETSSGSTTPRGNLFGAPVRPNLQARVTSAGFPQSGGASLGATAGKRVVSAGVGMRKPILPAGVQARVDAKQAASAAEGKREEEERDVFTAAPVTSVKKETESGQGQEKRPVSTARQTFRPTSSTSREGGGGEVKRVERNAPETRDAAREGQGRPVARAPVSSQAAMAMRAAKQSPQAKLVVSPRQPRIKTKPPIPSATVAKKKPLPTKAGAGEAFMPGNVKGRAAGHVEGKERTPFRPVSKGMVRSTSKIKMSIPEVGSSAVSSPTPKARIIVSAAEVQQVAVRVPLPPSPTSDSTHERQQSRNPDAIMLQAISRPLPDSPAMAMPAASQNPALLAEEIPLPDSDDEGISQPTSPTMTPKKFGQIESLRLADLLSSKNVSSDRNVDVVLLVDEACPVAASSPAPSSSAETIPLEWESDVQTEDEGAEGDIETEAETSIASVTFKKPEDRNPAQKNSLARAVARRLVAQKAEMEKEMDLLRFSSESEPEKEVDLLEFSEASGAEDEVVVKEGKAVASRILADKGNLPVKPVALPATPDKSSPSQKRPRVKQLQEFFENLSPPEQNEGQSPGRSSPLGHTSGRAKVRMLGHSSATPSNSPPPRMTA</sequence>
<comment type="caution">
    <text evidence="8">The sequence shown here is derived from an EMBL/GenBank/DDBJ whole genome shotgun (WGS) entry which is preliminary data.</text>
</comment>
<keyword evidence="3" id="KW-0132">Cell division</keyword>
<keyword evidence="5" id="KW-0498">Mitosis</keyword>
<dbReference type="GO" id="GO:0005876">
    <property type="term" value="C:spindle microtubule"/>
    <property type="evidence" value="ECO:0007669"/>
    <property type="project" value="TreeGrafter"/>
</dbReference>
<evidence type="ECO:0000256" key="4">
    <source>
        <dbReference type="ARBA" id="ARBA00022701"/>
    </source>
</evidence>
<proteinExistence type="inferred from homology"/>